<sequence>MPVVEVQTFVRAPADHVYTVAKDVEQFPEFMPDVESLRVVHREGNRTVTAWVGRIQGRRVAWTEEDEWDDTRRVCTFRQREGDFDRFEGTWSFEPVPGGCSVRLVLDYELRIPLLGPLLTNLVRQLVRKNAEGMLEALRKRAEETAGPSGGG</sequence>
<dbReference type="InterPro" id="IPR005031">
    <property type="entry name" value="COQ10_START"/>
</dbReference>
<dbReference type="Gene3D" id="3.30.530.20">
    <property type="match status" value="1"/>
</dbReference>
<dbReference type="EMBL" id="AP011767">
    <property type="protein sequence ID" value="BAL57134.1"/>
    <property type="molecule type" value="Genomic_DNA"/>
</dbReference>
<feature type="domain" description="Coenzyme Q-binding protein COQ10 START" evidence="1">
    <location>
        <begin position="10"/>
        <end position="134"/>
    </location>
</feature>
<dbReference type="Pfam" id="PF03364">
    <property type="entry name" value="Polyketide_cyc"/>
    <property type="match status" value="1"/>
</dbReference>
<gene>
    <name evidence="2" type="ORF">HGMM_F47C12C11</name>
</gene>
<organism evidence="2">
    <name type="scientific">uncultured prokaryote</name>
    <dbReference type="NCBI Taxonomy" id="198431"/>
    <lineage>
        <taxon>unclassified sequences</taxon>
        <taxon>environmental samples</taxon>
    </lineage>
</organism>
<dbReference type="InterPro" id="IPR023393">
    <property type="entry name" value="START-like_dom_sf"/>
</dbReference>
<proteinExistence type="predicted"/>
<reference evidence="2" key="2">
    <citation type="journal article" date="2012" name="PLoS ONE">
        <title>A Deeply Branching Thermophilic Bacterium with an Ancient Acetyl-CoA Pathway Dominates a Subsurface Ecosystem.</title>
        <authorList>
            <person name="Takami H."/>
            <person name="Noguchi H."/>
            <person name="Takaki Y."/>
            <person name="Uchiyama I."/>
            <person name="Toyoda A."/>
            <person name="Nishi S."/>
            <person name="Chee G.-J."/>
            <person name="Arai W."/>
            <person name="Nunoura T."/>
            <person name="Itoh T."/>
            <person name="Hattori M."/>
            <person name="Takai K."/>
        </authorList>
    </citation>
    <scope>NUCLEOTIDE SEQUENCE</scope>
</reference>
<evidence type="ECO:0000259" key="1">
    <source>
        <dbReference type="Pfam" id="PF03364"/>
    </source>
</evidence>
<reference evidence="2" key="1">
    <citation type="journal article" date="2005" name="Environ. Microbiol.">
        <title>Genetic and functional properties of uncultivated thermophilic crenarchaeotes from a subsurface gold mine as revealed by analysis of genome fragments.</title>
        <authorList>
            <person name="Nunoura T."/>
            <person name="Hirayama H."/>
            <person name="Takami H."/>
            <person name="Oida H."/>
            <person name="Nishi S."/>
            <person name="Shimamura S."/>
            <person name="Suzuki Y."/>
            <person name="Inagaki F."/>
            <person name="Takai K."/>
            <person name="Nealson K.H."/>
            <person name="Horikoshi K."/>
        </authorList>
    </citation>
    <scope>NUCLEOTIDE SEQUENCE</scope>
</reference>
<protein>
    <submittedName>
        <fullName evidence="2">Cyclase/dehydrase</fullName>
    </submittedName>
</protein>
<accession>H5SLU8</accession>
<dbReference type="AlphaFoldDB" id="H5SLU8"/>
<dbReference type="SUPFAM" id="SSF55961">
    <property type="entry name" value="Bet v1-like"/>
    <property type="match status" value="1"/>
</dbReference>
<evidence type="ECO:0000313" key="2">
    <source>
        <dbReference type="EMBL" id="BAL57134.1"/>
    </source>
</evidence>
<name>H5SLU8_9ZZZZ</name>